<sequence length="144" mass="16106">MADEKETRVWQRFKEVMDYSDEDVEKFKLNHKHAQMMNTPAFRTHKIIAKVIKSHGCVCQHKVGQRLVLNGNGALIRDECPPIMCIGFVSQLFPVIYAIWERMAAGLDPNGILTDTIGCADVGLDCGGWGRVVARIHVEGPEGK</sequence>
<comment type="caution">
    <text evidence="1">The sequence shown here is derived from an EMBL/GenBank/DDBJ whole genome shotgun (WGS) entry which is preliminary data.</text>
</comment>
<dbReference type="Proteomes" id="UP000772181">
    <property type="component" value="Unassembled WGS sequence"/>
</dbReference>
<evidence type="ECO:0008006" key="3">
    <source>
        <dbReference type="Google" id="ProtNLM"/>
    </source>
</evidence>
<gene>
    <name evidence="1" type="ORF">HY730_04375</name>
</gene>
<evidence type="ECO:0000313" key="1">
    <source>
        <dbReference type="EMBL" id="MBI4595598.1"/>
    </source>
</evidence>
<protein>
    <recommendedName>
        <fullName evidence="3">TIGR04076 family protein</fullName>
    </recommendedName>
</protein>
<name>A0A933GLK3_UNCTE</name>
<accession>A0A933GLK3</accession>
<evidence type="ECO:0000313" key="2">
    <source>
        <dbReference type="Proteomes" id="UP000772181"/>
    </source>
</evidence>
<dbReference type="EMBL" id="JACQWF010000200">
    <property type="protein sequence ID" value="MBI4595598.1"/>
    <property type="molecule type" value="Genomic_DNA"/>
</dbReference>
<organism evidence="1 2">
    <name type="scientific">Tectimicrobiota bacterium</name>
    <dbReference type="NCBI Taxonomy" id="2528274"/>
    <lineage>
        <taxon>Bacteria</taxon>
        <taxon>Pseudomonadati</taxon>
        <taxon>Nitrospinota/Tectimicrobiota group</taxon>
        <taxon>Candidatus Tectimicrobiota</taxon>
    </lineage>
</organism>
<dbReference type="AlphaFoldDB" id="A0A933GLK3"/>
<reference evidence="1" key="1">
    <citation type="submission" date="2020-07" db="EMBL/GenBank/DDBJ databases">
        <title>Huge and variable diversity of episymbiotic CPR bacteria and DPANN archaea in groundwater ecosystems.</title>
        <authorList>
            <person name="He C.Y."/>
            <person name="Keren R."/>
            <person name="Whittaker M."/>
            <person name="Farag I.F."/>
            <person name="Doudna J."/>
            <person name="Cate J.H.D."/>
            <person name="Banfield J.F."/>
        </authorList>
    </citation>
    <scope>NUCLEOTIDE SEQUENCE</scope>
    <source>
        <strain evidence="1">NC_groundwater_1482_Ag_S-0.65um_47_24</strain>
    </source>
</reference>
<proteinExistence type="predicted"/>